<keyword evidence="2" id="KW-1185">Reference proteome</keyword>
<dbReference type="Proteomes" id="UP000502508">
    <property type="component" value="Chromosome"/>
</dbReference>
<dbReference type="Pfam" id="PF10722">
    <property type="entry name" value="YbjN"/>
    <property type="match status" value="1"/>
</dbReference>
<reference evidence="1 2" key="1">
    <citation type="submission" date="2020-03" db="EMBL/GenBank/DDBJ databases">
        <title>Whole genome shotgun sequence of Phytohabitans flavus NBRC 107702.</title>
        <authorList>
            <person name="Komaki H."/>
            <person name="Tamura T."/>
        </authorList>
    </citation>
    <scope>NUCLEOTIDE SEQUENCE [LARGE SCALE GENOMIC DNA]</scope>
    <source>
        <strain evidence="1 2">NBRC 107702</strain>
    </source>
</reference>
<dbReference type="AlphaFoldDB" id="A0A6F8Y8J3"/>
<proteinExistence type="predicted"/>
<gene>
    <name evidence="1" type="ORF">Pflav_087530</name>
</gene>
<name>A0A6F8Y8J3_9ACTN</name>
<sequence>MPSDGEVQTLAPLTNELIAQVLNARGYNFGTDDDGDIGGMWDENLIWFFRRGSQGEMLQVRTLAATEFTVDDVPQLYAFCNEWNHDRLWPKAFVHVNDDGTARVFGEVTTDLERGVSQAQLDQLIGCGISTGCQLAEAAAGLKGE</sequence>
<reference evidence="1 2" key="2">
    <citation type="submission" date="2020-03" db="EMBL/GenBank/DDBJ databases">
        <authorList>
            <person name="Ichikawa N."/>
            <person name="Kimura A."/>
            <person name="Kitahashi Y."/>
            <person name="Uohara A."/>
        </authorList>
    </citation>
    <scope>NUCLEOTIDE SEQUENCE [LARGE SCALE GENOMIC DNA]</scope>
    <source>
        <strain evidence="1 2">NBRC 107702</strain>
    </source>
</reference>
<dbReference type="InterPro" id="IPR019660">
    <property type="entry name" value="Put_sensory_transdc_reg_YbjN"/>
</dbReference>
<protein>
    <recommendedName>
        <fullName evidence="3">YbjN domain-containing protein</fullName>
    </recommendedName>
</protein>
<dbReference type="RefSeq" id="WP_173041904.1">
    <property type="nucleotide sequence ID" value="NZ_AP022870.1"/>
</dbReference>
<evidence type="ECO:0000313" key="2">
    <source>
        <dbReference type="Proteomes" id="UP000502508"/>
    </source>
</evidence>
<accession>A0A6F8Y8J3</accession>
<dbReference type="KEGG" id="pfla:Pflav_087530"/>
<evidence type="ECO:0008006" key="3">
    <source>
        <dbReference type="Google" id="ProtNLM"/>
    </source>
</evidence>
<organism evidence="1 2">
    <name type="scientific">Phytohabitans flavus</name>
    <dbReference type="NCBI Taxonomy" id="1076124"/>
    <lineage>
        <taxon>Bacteria</taxon>
        <taxon>Bacillati</taxon>
        <taxon>Actinomycetota</taxon>
        <taxon>Actinomycetes</taxon>
        <taxon>Micromonosporales</taxon>
        <taxon>Micromonosporaceae</taxon>
    </lineage>
</organism>
<evidence type="ECO:0000313" key="1">
    <source>
        <dbReference type="EMBL" id="BCB82343.1"/>
    </source>
</evidence>
<dbReference type="EMBL" id="AP022870">
    <property type="protein sequence ID" value="BCB82343.1"/>
    <property type="molecule type" value="Genomic_DNA"/>
</dbReference>